<protein>
    <submittedName>
        <fullName evidence="5">Class I SAM-dependent methyltransferase</fullName>
    </submittedName>
</protein>
<dbReference type="GO" id="GO:0032259">
    <property type="term" value="P:methylation"/>
    <property type="evidence" value="ECO:0007669"/>
    <property type="project" value="UniProtKB-KW"/>
</dbReference>
<gene>
    <name evidence="5" type="ORF">ABXS70_03815</name>
</gene>
<dbReference type="EMBL" id="CP159992">
    <property type="protein sequence ID" value="XCP95852.1"/>
    <property type="molecule type" value="Genomic_DNA"/>
</dbReference>
<reference evidence="5" key="1">
    <citation type="submission" date="2024-05" db="EMBL/GenBank/DDBJ databases">
        <title>Draft genome assemblies of 36 bacteria isolated from hibernating arctic ground squirrels.</title>
        <authorList>
            <person name="McKee H."/>
            <person name="Mullen L."/>
            <person name="Drown D.M."/>
            <person name="Duddleston K.N."/>
        </authorList>
    </citation>
    <scope>NUCLEOTIDE SEQUENCE</scope>
    <source>
        <strain evidence="5">AN1007</strain>
    </source>
</reference>
<evidence type="ECO:0000256" key="3">
    <source>
        <dbReference type="ARBA" id="ARBA00022679"/>
    </source>
</evidence>
<sequence length="272" mass="30616">MNQQIRLNNVERFKGFGTLYDQNRPSAPPEVVDILTNYLGTSPRFVADVGCGTGLSTWIWLDHASRVIGVEPSDDMRSTATAKWEAAGKPEQLRFASGMSDDLGLPDDSVDIITCSQSFHWMEPQSTLREFARVLRPGGIFAAYDCDWPPVLDWQLEAAYQQLVSTADELASHLSSEAQQAHKWNKEGHLQQIRESGLFRYSREIVFHHYEQFTADRYANLALSQGGLQTALKLGAAEVNDMAEHFRRQAELVFAGKSKEALFSYRMRIGIV</sequence>
<dbReference type="RefSeq" id="WP_342552402.1">
    <property type="nucleotide sequence ID" value="NZ_CP159992.1"/>
</dbReference>
<evidence type="ECO:0000256" key="2">
    <source>
        <dbReference type="ARBA" id="ARBA00022603"/>
    </source>
</evidence>
<feature type="domain" description="Methyltransferase type 11" evidence="4">
    <location>
        <begin position="48"/>
        <end position="142"/>
    </location>
</feature>
<dbReference type="GO" id="GO:0008757">
    <property type="term" value="F:S-adenosylmethionine-dependent methyltransferase activity"/>
    <property type="evidence" value="ECO:0007669"/>
    <property type="project" value="InterPro"/>
</dbReference>
<dbReference type="AlphaFoldDB" id="A0AAU8NH36"/>
<dbReference type="Pfam" id="PF08241">
    <property type="entry name" value="Methyltransf_11"/>
    <property type="match status" value="1"/>
</dbReference>
<keyword evidence="3" id="KW-0808">Transferase</keyword>
<dbReference type="SUPFAM" id="SSF53335">
    <property type="entry name" value="S-adenosyl-L-methionine-dependent methyltransferases"/>
    <property type="match status" value="1"/>
</dbReference>
<proteinExistence type="inferred from homology"/>
<dbReference type="CDD" id="cd02440">
    <property type="entry name" value="AdoMet_MTases"/>
    <property type="match status" value="1"/>
</dbReference>
<accession>A0AAU8NH36</accession>
<keyword evidence="2 5" id="KW-0489">Methyltransferase</keyword>
<evidence type="ECO:0000259" key="4">
    <source>
        <dbReference type="Pfam" id="PF08241"/>
    </source>
</evidence>
<organism evidence="5">
    <name type="scientific">Paenibacillus sp. AN1007</name>
    <dbReference type="NCBI Taxonomy" id="3151385"/>
    <lineage>
        <taxon>Bacteria</taxon>
        <taxon>Bacillati</taxon>
        <taxon>Bacillota</taxon>
        <taxon>Bacilli</taxon>
        <taxon>Bacillales</taxon>
        <taxon>Paenibacillaceae</taxon>
        <taxon>Paenibacillus</taxon>
    </lineage>
</organism>
<evidence type="ECO:0000256" key="1">
    <source>
        <dbReference type="ARBA" id="ARBA00008361"/>
    </source>
</evidence>
<dbReference type="PANTHER" id="PTHR44942">
    <property type="entry name" value="METHYLTRANSF_11 DOMAIN-CONTAINING PROTEIN"/>
    <property type="match status" value="1"/>
</dbReference>
<dbReference type="PANTHER" id="PTHR44942:SF4">
    <property type="entry name" value="METHYLTRANSFERASE TYPE 11 DOMAIN-CONTAINING PROTEIN"/>
    <property type="match status" value="1"/>
</dbReference>
<dbReference type="Gene3D" id="3.40.50.150">
    <property type="entry name" value="Vaccinia Virus protein VP39"/>
    <property type="match status" value="1"/>
</dbReference>
<dbReference type="InterPro" id="IPR013216">
    <property type="entry name" value="Methyltransf_11"/>
</dbReference>
<comment type="similarity">
    <text evidence="1">Belongs to the methyltransferase superfamily.</text>
</comment>
<evidence type="ECO:0000313" key="5">
    <source>
        <dbReference type="EMBL" id="XCP95852.1"/>
    </source>
</evidence>
<dbReference type="InterPro" id="IPR051052">
    <property type="entry name" value="Diverse_substrate_MTase"/>
</dbReference>
<name>A0AAU8NH36_9BACL</name>
<dbReference type="InterPro" id="IPR029063">
    <property type="entry name" value="SAM-dependent_MTases_sf"/>
</dbReference>